<name>A0A8H6I6G5_9AGAR</name>
<reference evidence="2 3" key="1">
    <citation type="submission" date="2020-07" db="EMBL/GenBank/DDBJ databases">
        <title>Comparative genomics of pyrophilous fungi reveals a link between fire events and developmental genes.</title>
        <authorList>
            <consortium name="DOE Joint Genome Institute"/>
            <person name="Steindorff A.S."/>
            <person name="Carver A."/>
            <person name="Calhoun S."/>
            <person name="Stillman K."/>
            <person name="Liu H."/>
            <person name="Lipzen A."/>
            <person name="Pangilinan J."/>
            <person name="Labutti K."/>
            <person name="Bruns T.D."/>
            <person name="Grigoriev I.V."/>
        </authorList>
    </citation>
    <scope>NUCLEOTIDE SEQUENCE [LARGE SCALE GENOMIC DNA]</scope>
    <source>
        <strain evidence="2 3">CBS 144469</strain>
    </source>
</reference>
<organism evidence="2 3">
    <name type="scientific">Ephemerocybe angulata</name>
    <dbReference type="NCBI Taxonomy" id="980116"/>
    <lineage>
        <taxon>Eukaryota</taxon>
        <taxon>Fungi</taxon>
        <taxon>Dikarya</taxon>
        <taxon>Basidiomycota</taxon>
        <taxon>Agaricomycotina</taxon>
        <taxon>Agaricomycetes</taxon>
        <taxon>Agaricomycetidae</taxon>
        <taxon>Agaricales</taxon>
        <taxon>Agaricineae</taxon>
        <taxon>Psathyrellaceae</taxon>
        <taxon>Ephemerocybe</taxon>
    </lineage>
</organism>
<evidence type="ECO:0000313" key="2">
    <source>
        <dbReference type="EMBL" id="KAF6758782.1"/>
    </source>
</evidence>
<feature type="compositionally biased region" description="Polar residues" evidence="1">
    <location>
        <begin position="382"/>
        <end position="394"/>
    </location>
</feature>
<evidence type="ECO:0000313" key="3">
    <source>
        <dbReference type="Proteomes" id="UP000521943"/>
    </source>
</evidence>
<dbReference type="Proteomes" id="UP000521943">
    <property type="component" value="Unassembled WGS sequence"/>
</dbReference>
<sequence length="453" mass="49991">MTTRLRDSVRATRRCHRRASVVVVVVVDDSDKRSPFSLPSCRRREICLAASINRTHSQVPQSLHWQVSHALNAPQHEFPSTPSAQLPHVASGPRYGCFEMAYLSRIGIVLEYLKPSISSCKALKSTSKTGRVSFRMDKGVSGGSTGVYRSRAAARLVSPPDGKVAMPQRPAGCRFVAFRVTPGLDMRYRGTATVKSSHISSMSRLIPVRNGGILGLSSRRRLDEKSTSVVRARSSGCLTRRARFFSGEVYMDEVSWSKGLGPNTRNEARMVYCARRHAMPMHPSWLPNDKNGVCGPSVDWTAGFQLNPVSGLEETEWEGSGARTGLFLAEDAARWRGRMMDFWESEVLGNAIAANQRPWDVLGRVEGRGRQPIRGLGMRGQTEGQSDTRLSGQSAGIERPHHPRRGARAATVDLSVDAPLFKSWQFRGQISAIFSESGGLGRPFWAKQNVKSL</sequence>
<proteinExistence type="predicted"/>
<protein>
    <submittedName>
        <fullName evidence="2">Uncharacterized protein</fullName>
    </submittedName>
</protein>
<gene>
    <name evidence="2" type="ORF">DFP72DRAFT_1043400</name>
</gene>
<dbReference type="EMBL" id="JACGCI010000017">
    <property type="protein sequence ID" value="KAF6758782.1"/>
    <property type="molecule type" value="Genomic_DNA"/>
</dbReference>
<feature type="region of interest" description="Disordered" evidence="1">
    <location>
        <begin position="371"/>
        <end position="406"/>
    </location>
</feature>
<evidence type="ECO:0000256" key="1">
    <source>
        <dbReference type="SAM" id="MobiDB-lite"/>
    </source>
</evidence>
<dbReference type="AlphaFoldDB" id="A0A8H6I6G5"/>
<accession>A0A8H6I6G5</accession>
<keyword evidence="3" id="KW-1185">Reference proteome</keyword>
<comment type="caution">
    <text evidence="2">The sequence shown here is derived from an EMBL/GenBank/DDBJ whole genome shotgun (WGS) entry which is preliminary data.</text>
</comment>